<comment type="caution">
    <text evidence="2">The sequence shown here is derived from an EMBL/GenBank/DDBJ whole genome shotgun (WGS) entry which is preliminary data.</text>
</comment>
<name>A0A369MSX0_EGGLN</name>
<protein>
    <submittedName>
        <fullName evidence="2">Zn-dependent protease</fullName>
    </submittedName>
</protein>
<feature type="domain" description="DUF2268" evidence="1">
    <location>
        <begin position="102"/>
        <end position="309"/>
    </location>
</feature>
<dbReference type="RefSeq" id="WP_052106183.1">
    <property type="nucleotide sequence ID" value="NZ_BQNE01000001.1"/>
</dbReference>
<keyword evidence="2" id="KW-0378">Hydrolase</keyword>
<dbReference type="EMBL" id="PPTY01000014">
    <property type="protein sequence ID" value="RDB84898.1"/>
    <property type="molecule type" value="Genomic_DNA"/>
</dbReference>
<evidence type="ECO:0000313" key="2">
    <source>
        <dbReference type="EMBL" id="RDB80570.1"/>
    </source>
</evidence>
<keyword evidence="2" id="KW-0645">Protease</keyword>
<reference evidence="4 5" key="1">
    <citation type="journal article" date="2018" name="Elife">
        <title>Discovery and characterization of a prevalent human gut bacterial enzyme sufficient for the inactivation of a family of plant toxins.</title>
        <authorList>
            <person name="Koppel N."/>
            <person name="Bisanz J.E."/>
            <person name="Pandelia M.E."/>
            <person name="Turnbaugh P.J."/>
            <person name="Balskus E.P."/>
        </authorList>
    </citation>
    <scope>NUCLEOTIDE SEQUENCE [LARGE SCALE GENOMIC DNA]</scope>
    <source>
        <strain evidence="3 5">FAA1-1-60AUCSF</strain>
        <strain evidence="2 4">MR1 #12</strain>
    </source>
</reference>
<dbReference type="Pfam" id="PF10026">
    <property type="entry name" value="DUF2268"/>
    <property type="match status" value="1"/>
</dbReference>
<dbReference type="GO" id="GO:0006508">
    <property type="term" value="P:proteolysis"/>
    <property type="evidence" value="ECO:0007669"/>
    <property type="project" value="UniProtKB-KW"/>
</dbReference>
<dbReference type="EMBL" id="PPTX01000005">
    <property type="protein sequence ID" value="RDB80570.1"/>
    <property type="molecule type" value="Genomic_DNA"/>
</dbReference>
<evidence type="ECO:0000313" key="3">
    <source>
        <dbReference type="EMBL" id="RDB84898.1"/>
    </source>
</evidence>
<proteinExistence type="predicted"/>
<gene>
    <name evidence="3" type="ORF">C1871_09165</name>
    <name evidence="2" type="ORF">C1872_05015</name>
</gene>
<evidence type="ECO:0000259" key="1">
    <source>
        <dbReference type="Pfam" id="PF10026"/>
    </source>
</evidence>
<dbReference type="Proteomes" id="UP000253857">
    <property type="component" value="Unassembled WGS sequence"/>
</dbReference>
<sequence>MPHKKPAVSTTPTSPAVRALRTGDAYARMIAAPPAKRADIYRHELMAPLKAKWDCYHVPLHPAQPGGYDVVMASEMLGILPPARVDGSWADAVRRLADEELWRSSQQAVERALARFVERGIELRVQDYLFSILLGDPDNPALAASDGYCGDGGIPGYVLAWLVPNDDTVRRLPAALAHETNHNVRFQFVAWRDDITLGEMMVSEGLAENFAVSLYGEENAGPWVTKTSADVLENTVKPAIRAALDVQGMAGLSAYLYGDDIAAAQGYPTAGLPYCAGYACGYHLVRCYLDATGADIAEATLLPAEVILQKAEEAGFWG</sequence>
<dbReference type="Proteomes" id="UP000253752">
    <property type="component" value="Unassembled WGS sequence"/>
</dbReference>
<dbReference type="GO" id="GO:0008233">
    <property type="term" value="F:peptidase activity"/>
    <property type="evidence" value="ECO:0007669"/>
    <property type="project" value="UniProtKB-KW"/>
</dbReference>
<dbReference type="AlphaFoldDB" id="A0A369MSX0"/>
<organism evidence="2 4">
    <name type="scientific">Eggerthella lenta</name>
    <name type="common">Eubacterium lentum</name>
    <dbReference type="NCBI Taxonomy" id="84112"/>
    <lineage>
        <taxon>Bacteria</taxon>
        <taxon>Bacillati</taxon>
        <taxon>Actinomycetota</taxon>
        <taxon>Coriobacteriia</taxon>
        <taxon>Eggerthellales</taxon>
        <taxon>Eggerthellaceae</taxon>
        <taxon>Eggerthella</taxon>
    </lineage>
</organism>
<evidence type="ECO:0000313" key="4">
    <source>
        <dbReference type="Proteomes" id="UP000253752"/>
    </source>
</evidence>
<accession>A0A369MSX0</accession>
<dbReference type="InterPro" id="IPR018728">
    <property type="entry name" value="DUF2268"/>
</dbReference>
<evidence type="ECO:0000313" key="5">
    <source>
        <dbReference type="Proteomes" id="UP000253857"/>
    </source>
</evidence>